<evidence type="ECO:0000313" key="2">
    <source>
        <dbReference type="Proteomes" id="UP000198870"/>
    </source>
</evidence>
<dbReference type="EMBL" id="FMUX01000004">
    <property type="protein sequence ID" value="SCY15375.1"/>
    <property type="molecule type" value="Genomic_DNA"/>
</dbReference>
<reference evidence="1 2" key="1">
    <citation type="submission" date="2016-10" db="EMBL/GenBank/DDBJ databases">
        <authorList>
            <person name="de Groot N.N."/>
        </authorList>
    </citation>
    <scope>NUCLEOTIDE SEQUENCE [LARGE SCALE GENOMIC DNA]</scope>
    <source>
        <strain evidence="1 2">AA1</strain>
    </source>
</reference>
<organism evidence="1 2">
    <name type="scientific">Desulfoluna spongiiphila</name>
    <dbReference type="NCBI Taxonomy" id="419481"/>
    <lineage>
        <taxon>Bacteria</taxon>
        <taxon>Pseudomonadati</taxon>
        <taxon>Thermodesulfobacteriota</taxon>
        <taxon>Desulfobacteria</taxon>
        <taxon>Desulfobacterales</taxon>
        <taxon>Desulfolunaceae</taxon>
        <taxon>Desulfoluna</taxon>
    </lineage>
</organism>
<protein>
    <submittedName>
        <fullName evidence="1">Uncharacterized protein</fullName>
    </submittedName>
</protein>
<gene>
    <name evidence="1" type="ORF">SAMN05216233_104252</name>
</gene>
<dbReference type="STRING" id="419481.SAMN05216233_104252"/>
<evidence type="ECO:0000313" key="1">
    <source>
        <dbReference type="EMBL" id="SCY15375.1"/>
    </source>
</evidence>
<dbReference type="OrthoDB" id="5510403at2"/>
<dbReference type="Proteomes" id="UP000198870">
    <property type="component" value="Unassembled WGS sequence"/>
</dbReference>
<dbReference type="AlphaFoldDB" id="A0A1G5DKZ2"/>
<keyword evidence="2" id="KW-1185">Reference proteome</keyword>
<proteinExistence type="predicted"/>
<sequence>MKTLFLLEGRHSYFGAGGGAGVRFVPTRHCRYIADKAGLRFFPRESGLRICFESTDLPKLKAYTEDTVEPLMLTILVLAGRDDFWNYTAFPEVPRDSLIQGTYREDGLDPSLCIRNPPAQDSLVRADALTADGTCTGEELASSPVALIRLDCRSRQGRDYLQGALEGCPRVCRLDFENRKTFWRYFIPCDGNPEHLRIVDRGGSVSFGLAGGLSAQGHPYYARFVSDRPLGLQWKGAGRFQLTCTGGGRARTLVKALPNAPSDPLHCMDLDNGKVFVSDIFVNHYVYGR</sequence>
<dbReference type="RefSeq" id="WP_092210084.1">
    <property type="nucleotide sequence ID" value="NZ_FMUX01000004.1"/>
</dbReference>
<accession>A0A1G5DKZ2</accession>
<name>A0A1G5DKZ2_9BACT</name>